<dbReference type="PANTHER" id="PTHR12670">
    <property type="entry name" value="CERAMIDASE"/>
    <property type="match status" value="1"/>
</dbReference>
<dbReference type="Gene3D" id="2.60.40.2300">
    <property type="entry name" value="Neutral/alkaline non-lysosomal ceramidase, C-terminal domain"/>
    <property type="match status" value="1"/>
</dbReference>
<sequence length="724" mass="79639">MNSLINFSFISLLFILNVPIAIYCNQTSVKSTGDTYVLGVGIADVTGPAAEVNMMGYAKLGQDSGGIHFRLFSRAFIVEDTSGNRVVFVSADICMVDQAVKTQVVARLQEKYGDLYTTENVLISGTHTHSGPGGHLQYLLYTITAQGFNWQSFNVIVDGIVRSIQRAHSCIRKGHIYYNKGMLVDASINRSPSAYLNNSAEERSKYQYDTDKEMHLLKFVDTKDRPLGLITWFAVHPTSMNNTNSLISGDNKGYASLLTESHINNAMNASEINLPGHGPFVAAFAATNLGDVSPNIKGPHCADTGLPCDIQTSTCGGKNGNCFAIGPGKDMFESTKIIGERQYAKAIELFEGATEPVSGPVKFVHQHVDMTSIEIEMPDGKIARTCKPAMGYSFAAGTVDGPGAFDFKQGTTTSNLFWNLVRDFISKPSQDLIDCQAPKPILLATGQMNFPYPWQPTIVPLQILQIGNIVLTGAPGEFTTMSGRRLRSMIGKIMSQSNGNIIRDDENKTRVHVILAGLSNAYSSYVATFEEYQIQRYEGASTIYGPHTLDAYLLKFSELAQHLVNGTTPEPGPDPPNLLNRQISLRPGVVFDTPPHSKHFGDCILQPEEEYKPGSTVVVRFISGHPRNDLMTEKSFLTVERLIDEKNGTYQVISTDSSLDTKFFWKRTNIILGHSEAIISWEIPLDTKPGLYRIRHFGASKNFLQSIKSYSGQTNLFKVIGNSS</sequence>
<dbReference type="GO" id="GO:0016020">
    <property type="term" value="C:membrane"/>
    <property type="evidence" value="ECO:0007669"/>
    <property type="project" value="GOC"/>
</dbReference>
<feature type="signal peptide" evidence="8">
    <location>
        <begin position="1"/>
        <end position="24"/>
    </location>
</feature>
<organism evidence="11">
    <name type="scientific">Tetranychus truncatus</name>
    <dbReference type="NCBI Taxonomy" id="93132"/>
    <lineage>
        <taxon>Eukaryota</taxon>
        <taxon>Metazoa</taxon>
        <taxon>Ecdysozoa</taxon>
        <taxon>Arthropoda</taxon>
        <taxon>Chelicerata</taxon>
        <taxon>Arachnida</taxon>
        <taxon>Acari</taxon>
        <taxon>Acariformes</taxon>
        <taxon>Trombidiformes</taxon>
        <taxon>Prostigmata</taxon>
        <taxon>Eleutherengona</taxon>
        <taxon>Raphignathae</taxon>
        <taxon>Tetranychoidea</taxon>
        <taxon>Tetranychidae</taxon>
        <taxon>Tetranychus</taxon>
    </lineage>
</organism>
<comment type="cofactor">
    <cofactor evidence="6">
        <name>Zn(2+)</name>
        <dbReference type="ChEBI" id="CHEBI:29105"/>
    </cofactor>
    <text evidence="6">Binds 1 zinc ion per subunit.</text>
</comment>
<dbReference type="GO" id="GO:0017040">
    <property type="term" value="F:N-acylsphingosine amidohydrolase activity"/>
    <property type="evidence" value="ECO:0007669"/>
    <property type="project" value="UniProtKB-UniRule"/>
</dbReference>
<feature type="binding site" evidence="6">
    <location>
        <position position="477"/>
    </location>
    <ligand>
        <name>Zn(2+)</name>
        <dbReference type="ChEBI" id="CHEBI:29105"/>
    </ligand>
</feature>
<feature type="chain" id="PRO_5018290024" description="Neutral ceramidase" evidence="8">
    <location>
        <begin position="25"/>
        <end position="724"/>
    </location>
</feature>
<proteinExistence type="evidence at transcript level"/>
<feature type="active site" description="Nucleophile" evidence="5">
    <location>
        <position position="293"/>
    </location>
</feature>
<dbReference type="GO" id="GO:0046514">
    <property type="term" value="P:ceramide catabolic process"/>
    <property type="evidence" value="ECO:0007669"/>
    <property type="project" value="InterPro"/>
</dbReference>
<accession>A0A3G5AP82</accession>
<keyword evidence="7" id="KW-0443">Lipid metabolism</keyword>
<dbReference type="Pfam" id="PF17048">
    <property type="entry name" value="Ceramidse_alk_C"/>
    <property type="match status" value="1"/>
</dbReference>
<name>A0A3G5AP82_9ACAR</name>
<feature type="binding site" evidence="6">
    <location>
        <position position="525"/>
    </location>
    <ligand>
        <name>Zn(2+)</name>
        <dbReference type="ChEBI" id="CHEBI:29105"/>
    </ligand>
</feature>
<feature type="domain" description="Neutral/alkaline non-lysosomal ceramidase C-terminal" evidence="10">
    <location>
        <begin position="556"/>
        <end position="719"/>
    </location>
</feature>
<dbReference type="EMBL" id="MH990604">
    <property type="protein sequence ID" value="AYV89151.1"/>
    <property type="molecule type" value="mRNA"/>
</dbReference>
<evidence type="ECO:0000259" key="10">
    <source>
        <dbReference type="Pfam" id="PF17048"/>
    </source>
</evidence>
<dbReference type="EC" id="3.5.1.23" evidence="2 7"/>
<keyword evidence="7" id="KW-0746">Sphingolipid metabolism</keyword>
<evidence type="ECO:0000256" key="2">
    <source>
        <dbReference type="ARBA" id="ARBA00011891"/>
    </source>
</evidence>
<evidence type="ECO:0000256" key="8">
    <source>
        <dbReference type="SAM" id="SignalP"/>
    </source>
</evidence>
<keyword evidence="8" id="KW-0732">Signal</keyword>
<evidence type="ECO:0000256" key="5">
    <source>
        <dbReference type="PIRSR" id="PIRSR606823-1"/>
    </source>
</evidence>
<dbReference type="AlphaFoldDB" id="A0A3G5AP82"/>
<keyword evidence="6" id="KW-0479">Metal-binding</keyword>
<dbReference type="GO" id="GO:0042759">
    <property type="term" value="P:long-chain fatty acid biosynthetic process"/>
    <property type="evidence" value="ECO:0007669"/>
    <property type="project" value="TreeGrafter"/>
</dbReference>
<evidence type="ECO:0000313" key="11">
    <source>
        <dbReference type="EMBL" id="AYV89151.1"/>
    </source>
</evidence>
<protein>
    <recommendedName>
        <fullName evidence="3 7">Neutral ceramidase</fullName>
        <ecNumber evidence="2 7">3.5.1.23</ecNumber>
    </recommendedName>
</protein>
<comment type="catalytic activity">
    <reaction evidence="7">
        <text>an N-acylsphing-4-enine + H2O = sphing-4-enine + a fatty acid</text>
        <dbReference type="Rhea" id="RHEA:20856"/>
        <dbReference type="ChEBI" id="CHEBI:15377"/>
        <dbReference type="ChEBI" id="CHEBI:28868"/>
        <dbReference type="ChEBI" id="CHEBI:52639"/>
        <dbReference type="ChEBI" id="CHEBI:57756"/>
        <dbReference type="EC" id="3.5.1.23"/>
    </reaction>
</comment>
<dbReference type="GO" id="GO:0046512">
    <property type="term" value="P:sphingosine biosynthetic process"/>
    <property type="evidence" value="ECO:0007669"/>
    <property type="project" value="TreeGrafter"/>
</dbReference>
<keyword evidence="4 7" id="KW-0378">Hydrolase</keyword>
<reference evidence="11" key="1">
    <citation type="submission" date="2018-09" db="EMBL/GenBank/DDBJ databases">
        <title>Comparative analyses of salivary proteins from the facultative symbiont-infected and uninfected Tetranychus truncatus.</title>
        <authorList>
            <person name="Zhu Y.-X."/>
            <person name="Huang H.-J."/>
            <person name="Hong X.-Y."/>
        </authorList>
    </citation>
    <scope>NUCLEOTIDE SEQUENCE</scope>
</reference>
<evidence type="ECO:0000256" key="3">
    <source>
        <dbReference type="ARBA" id="ARBA00019235"/>
    </source>
</evidence>
<dbReference type="InterPro" id="IPR031331">
    <property type="entry name" value="NEUT/ALK_ceramidase_C"/>
</dbReference>
<evidence type="ECO:0000256" key="6">
    <source>
        <dbReference type="PIRSR" id="PIRSR606823-2"/>
    </source>
</evidence>
<dbReference type="InterPro" id="IPR006823">
    <property type="entry name" value="Ceramidase_alk"/>
</dbReference>
<dbReference type="GO" id="GO:0005576">
    <property type="term" value="C:extracellular region"/>
    <property type="evidence" value="ECO:0007669"/>
    <property type="project" value="TreeGrafter"/>
</dbReference>
<feature type="domain" description="Neutral/alkaline non-lysosomal ceramidase N-terminal" evidence="9">
    <location>
        <begin position="36"/>
        <end position="553"/>
    </location>
</feature>
<dbReference type="PANTHER" id="PTHR12670:SF1">
    <property type="entry name" value="NEUTRAL CERAMIDASE"/>
    <property type="match status" value="1"/>
</dbReference>
<feature type="binding site" evidence="6">
    <location>
        <position position="236"/>
    </location>
    <ligand>
        <name>Zn(2+)</name>
        <dbReference type="ChEBI" id="CHEBI:29105"/>
    </ligand>
</feature>
<dbReference type="InterPro" id="IPR031329">
    <property type="entry name" value="NEUT/ALK_ceramidase_N"/>
</dbReference>
<dbReference type="Pfam" id="PF04734">
    <property type="entry name" value="Ceramidase_alk"/>
    <property type="match status" value="1"/>
</dbReference>
<evidence type="ECO:0000256" key="4">
    <source>
        <dbReference type="ARBA" id="ARBA00022801"/>
    </source>
</evidence>
<evidence type="ECO:0000256" key="1">
    <source>
        <dbReference type="ARBA" id="ARBA00009835"/>
    </source>
</evidence>
<comment type="similarity">
    <text evidence="1 7">Belongs to the neutral ceramidase family.</text>
</comment>
<feature type="binding site" evidence="6">
    <location>
        <position position="127"/>
    </location>
    <ligand>
        <name>Zn(2+)</name>
        <dbReference type="ChEBI" id="CHEBI:29105"/>
    </ligand>
</feature>
<dbReference type="GO" id="GO:0046872">
    <property type="term" value="F:metal ion binding"/>
    <property type="evidence" value="ECO:0007669"/>
    <property type="project" value="UniProtKB-KW"/>
</dbReference>
<keyword evidence="6" id="KW-0862">Zinc</keyword>
<evidence type="ECO:0000256" key="7">
    <source>
        <dbReference type="RuleBase" id="RU366019"/>
    </source>
</evidence>
<evidence type="ECO:0000259" key="9">
    <source>
        <dbReference type="Pfam" id="PF04734"/>
    </source>
</evidence>
<dbReference type="InterPro" id="IPR038445">
    <property type="entry name" value="NCDase_C_sf"/>
</dbReference>